<dbReference type="GO" id="GO:0031012">
    <property type="term" value="C:extracellular matrix"/>
    <property type="evidence" value="ECO:0007669"/>
    <property type="project" value="InterPro"/>
</dbReference>
<dbReference type="PANTHER" id="PTHR10201:SF143">
    <property type="entry name" value="MATRILYSIN"/>
    <property type="match status" value="1"/>
</dbReference>
<dbReference type="InterPro" id="IPR033739">
    <property type="entry name" value="M10A_MMP"/>
</dbReference>
<keyword evidence="7 17" id="KW-0732">Signal</keyword>
<feature type="binding site" description="in inhibited form" evidence="14">
    <location>
        <position position="96"/>
    </location>
    <ligand>
        <name>Zn(2+)</name>
        <dbReference type="ChEBI" id="CHEBI:29105"/>
        <label>2</label>
        <note>catalytic</note>
    </ligand>
</feature>
<evidence type="ECO:0000256" key="13">
    <source>
        <dbReference type="PIRSR" id="PIRSR621190-1"/>
    </source>
</evidence>
<feature type="chain" id="PRO_5025568474" description="Peptidase metallopeptidase domain-containing protein" evidence="17">
    <location>
        <begin position="27"/>
        <end position="369"/>
    </location>
</feature>
<feature type="binding site" evidence="14">
    <location>
        <position position="202"/>
    </location>
    <ligand>
        <name>Ca(2+)</name>
        <dbReference type="ChEBI" id="CHEBI:29108"/>
        <label>3</label>
    </ligand>
</feature>
<evidence type="ECO:0000256" key="2">
    <source>
        <dbReference type="ARBA" id="ARBA00010370"/>
    </source>
</evidence>
<evidence type="ECO:0000256" key="11">
    <source>
        <dbReference type="ARBA" id="ARBA00023049"/>
    </source>
</evidence>
<feature type="domain" description="Peptidase metallopeptidase" evidence="18">
    <location>
        <begin position="109"/>
        <end position="269"/>
    </location>
</feature>
<feature type="binding site" evidence="14">
    <location>
        <position position="187"/>
    </location>
    <ligand>
        <name>Zn(2+)</name>
        <dbReference type="ChEBI" id="CHEBI:29105"/>
        <label>1</label>
    </ligand>
</feature>
<dbReference type="FunFam" id="3.40.390.10:FF:000007">
    <property type="entry name" value="Collagenase 3"/>
    <property type="match status" value="1"/>
</dbReference>
<organism evidence="19 20">
    <name type="scientific">Bos mutus</name>
    <name type="common">wild yak</name>
    <dbReference type="NCBI Taxonomy" id="72004"/>
    <lineage>
        <taxon>Eukaryota</taxon>
        <taxon>Metazoa</taxon>
        <taxon>Chordata</taxon>
        <taxon>Craniata</taxon>
        <taxon>Vertebrata</taxon>
        <taxon>Euteleostomi</taxon>
        <taxon>Mammalia</taxon>
        <taxon>Eutheria</taxon>
        <taxon>Laurasiatheria</taxon>
        <taxon>Artiodactyla</taxon>
        <taxon>Ruminantia</taxon>
        <taxon>Pecora</taxon>
        <taxon>Bovidae</taxon>
        <taxon>Bovinae</taxon>
        <taxon>Bos</taxon>
    </lineage>
</organism>
<keyword evidence="3" id="KW-0964">Secreted</keyword>
<accession>A0A6B0SD45</accession>
<evidence type="ECO:0000256" key="5">
    <source>
        <dbReference type="ARBA" id="ARBA00022670"/>
    </source>
</evidence>
<keyword evidence="12" id="KW-0865">Zymogen</keyword>
<dbReference type="SMART" id="SM00235">
    <property type="entry name" value="ZnMc"/>
    <property type="match status" value="1"/>
</dbReference>
<dbReference type="GO" id="GO:0030574">
    <property type="term" value="P:collagen catabolic process"/>
    <property type="evidence" value="ECO:0007669"/>
    <property type="project" value="TreeGrafter"/>
</dbReference>
<dbReference type="EMBL" id="VBQZ03000204">
    <property type="protein sequence ID" value="MXQ97844.1"/>
    <property type="molecule type" value="Genomic_DNA"/>
</dbReference>
<evidence type="ECO:0000256" key="10">
    <source>
        <dbReference type="ARBA" id="ARBA00022837"/>
    </source>
</evidence>
<dbReference type="AlphaFoldDB" id="A0A6B0SD45"/>
<evidence type="ECO:0000256" key="17">
    <source>
        <dbReference type="SAM" id="SignalP"/>
    </source>
</evidence>
<feature type="short sequence motif" description="Cysteine switch" evidence="15">
    <location>
        <begin position="94"/>
        <end position="101"/>
    </location>
</feature>
<feature type="binding site" evidence="14">
    <location>
        <position position="196"/>
    </location>
    <ligand>
        <name>Ca(2+)</name>
        <dbReference type="ChEBI" id="CHEBI:29108"/>
        <label>2</label>
    </ligand>
</feature>
<feature type="binding site" evidence="14">
    <location>
        <position position="162"/>
    </location>
    <ligand>
        <name>Ca(2+)</name>
        <dbReference type="ChEBI" id="CHEBI:29108"/>
        <label>2</label>
    </ligand>
</feature>
<feature type="binding site" evidence="14">
    <location>
        <position position="198"/>
    </location>
    <ligand>
        <name>Ca(2+)</name>
        <dbReference type="ChEBI" id="CHEBI:29108"/>
        <label>2</label>
    </ligand>
</feature>
<feature type="binding site" evidence="14">
    <location>
        <position position="180"/>
    </location>
    <ligand>
        <name>Ca(2+)</name>
        <dbReference type="ChEBI" id="CHEBI:29108"/>
        <label>3</label>
    </ligand>
</feature>
<evidence type="ECO:0000256" key="9">
    <source>
        <dbReference type="ARBA" id="ARBA00022833"/>
    </source>
</evidence>
<evidence type="ECO:0000256" key="14">
    <source>
        <dbReference type="PIRSR" id="PIRSR621190-2"/>
    </source>
</evidence>
<dbReference type="InterPro" id="IPR001818">
    <property type="entry name" value="Pept_M10_metallopeptidase"/>
</dbReference>
<comment type="subcellular location">
    <subcellularLocation>
        <location evidence="1">Secreted</location>
        <location evidence="1">Extracellular space</location>
        <location evidence="1">Extracellular matrix</location>
    </subcellularLocation>
</comment>
<dbReference type="InterPro" id="IPR024079">
    <property type="entry name" value="MetalloPept_cat_dom_sf"/>
</dbReference>
<keyword evidence="8" id="KW-0378">Hydrolase</keyword>
<keyword evidence="9 14" id="KW-0862">Zinc</keyword>
<evidence type="ECO:0000256" key="15">
    <source>
        <dbReference type="PIRSR" id="PIRSR621190-5"/>
    </source>
</evidence>
<dbReference type="GO" id="GO:0008270">
    <property type="term" value="F:zinc ion binding"/>
    <property type="evidence" value="ECO:0007669"/>
    <property type="project" value="InterPro"/>
</dbReference>
<dbReference type="Pfam" id="PF00413">
    <property type="entry name" value="Peptidase_M10"/>
    <property type="match status" value="1"/>
</dbReference>
<dbReference type="InterPro" id="IPR036365">
    <property type="entry name" value="PGBD-like_sf"/>
</dbReference>
<evidence type="ECO:0000259" key="18">
    <source>
        <dbReference type="SMART" id="SM00235"/>
    </source>
</evidence>
<name>A0A6B0SD45_9CETA</name>
<feature type="binding site" evidence="14">
    <location>
        <position position="200"/>
    </location>
    <ligand>
        <name>Zn(2+)</name>
        <dbReference type="ChEBI" id="CHEBI:29105"/>
        <label>1</label>
    </ligand>
</feature>
<evidence type="ECO:0000256" key="1">
    <source>
        <dbReference type="ARBA" id="ARBA00004498"/>
    </source>
</evidence>
<proteinExistence type="inferred from homology"/>
<dbReference type="InterPro" id="IPR021158">
    <property type="entry name" value="Pept_M10A_Zn_BS"/>
</dbReference>
<feature type="binding site" evidence="14">
    <location>
        <position position="174"/>
    </location>
    <ligand>
        <name>Zn(2+)</name>
        <dbReference type="ChEBI" id="CHEBI:29105"/>
        <label>1</label>
    </ligand>
</feature>
<protein>
    <recommendedName>
        <fullName evidence="18">Peptidase metallopeptidase domain-containing protein</fullName>
    </recommendedName>
</protein>
<feature type="binding site" evidence="14">
    <location>
        <position position="205"/>
    </location>
    <ligand>
        <name>Ca(2+)</name>
        <dbReference type="ChEBI" id="CHEBI:29108"/>
        <label>3</label>
    </ligand>
</feature>
<dbReference type="SUPFAM" id="SSF47090">
    <property type="entry name" value="PGBD-like"/>
    <property type="match status" value="1"/>
</dbReference>
<dbReference type="SUPFAM" id="SSF55486">
    <property type="entry name" value="Metalloproteases ('zincins'), catalytic domain"/>
    <property type="match status" value="1"/>
</dbReference>
<feature type="compositionally biased region" description="Basic and acidic residues" evidence="16">
    <location>
        <begin position="291"/>
        <end position="300"/>
    </location>
</feature>
<dbReference type="Proteomes" id="UP000322234">
    <property type="component" value="Unassembled WGS sequence"/>
</dbReference>
<comment type="similarity">
    <text evidence="2">Belongs to the peptidase M10A family.</text>
</comment>
<dbReference type="InterPro" id="IPR006026">
    <property type="entry name" value="Peptidase_Metallo"/>
</dbReference>
<evidence type="ECO:0000313" key="20">
    <source>
        <dbReference type="Proteomes" id="UP000322234"/>
    </source>
</evidence>
<keyword evidence="20" id="KW-1185">Reference proteome</keyword>
<evidence type="ECO:0000256" key="7">
    <source>
        <dbReference type="ARBA" id="ARBA00022729"/>
    </source>
</evidence>
<feature type="binding site" evidence="14">
    <location>
        <position position="227"/>
    </location>
    <ligand>
        <name>Zn(2+)</name>
        <dbReference type="ChEBI" id="CHEBI:29105"/>
        <label>2</label>
        <note>catalytic</note>
    </ligand>
</feature>
<dbReference type="PANTHER" id="PTHR10201">
    <property type="entry name" value="MATRIX METALLOPROTEINASE"/>
    <property type="match status" value="1"/>
</dbReference>
<feature type="binding site" evidence="14">
    <location>
        <position position="233"/>
    </location>
    <ligand>
        <name>Zn(2+)</name>
        <dbReference type="ChEBI" id="CHEBI:29105"/>
        <label>2</label>
        <note>catalytic</note>
    </ligand>
</feature>
<keyword evidence="6 14" id="KW-0479">Metal-binding</keyword>
<dbReference type="PROSITE" id="PS00546">
    <property type="entry name" value="CYSTEINE_SWITCH"/>
    <property type="match status" value="1"/>
</dbReference>
<keyword evidence="11" id="KW-0482">Metalloprotease</keyword>
<feature type="binding site" evidence="14">
    <location>
        <position position="128"/>
    </location>
    <ligand>
        <name>Ca(2+)</name>
        <dbReference type="ChEBI" id="CHEBI:29108"/>
        <label>1</label>
    </ligand>
</feature>
<gene>
    <name evidence="19" type="ORF">E5288_WYG006654</name>
</gene>
<evidence type="ECO:0000256" key="4">
    <source>
        <dbReference type="ARBA" id="ARBA00022530"/>
    </source>
</evidence>
<feature type="signal peptide" evidence="17">
    <location>
        <begin position="1"/>
        <end position="26"/>
    </location>
</feature>
<feature type="binding site" evidence="14">
    <location>
        <position position="223"/>
    </location>
    <ligand>
        <name>Zn(2+)</name>
        <dbReference type="ChEBI" id="CHEBI:29105"/>
        <label>2</label>
        <note>catalytic</note>
    </ligand>
</feature>
<feature type="active site" evidence="13">
    <location>
        <position position="224"/>
    </location>
</feature>
<dbReference type="CDD" id="cd04278">
    <property type="entry name" value="ZnMc_MMP"/>
    <property type="match status" value="1"/>
</dbReference>
<dbReference type="GO" id="GO:0030198">
    <property type="term" value="P:extracellular matrix organization"/>
    <property type="evidence" value="ECO:0007669"/>
    <property type="project" value="TreeGrafter"/>
</dbReference>
<evidence type="ECO:0000256" key="16">
    <source>
        <dbReference type="SAM" id="MobiDB-lite"/>
    </source>
</evidence>
<dbReference type="GO" id="GO:0006508">
    <property type="term" value="P:proteolysis"/>
    <property type="evidence" value="ECO:0007669"/>
    <property type="project" value="UniProtKB-KW"/>
</dbReference>
<dbReference type="Gene3D" id="3.40.390.10">
    <property type="entry name" value="Collagenase (Catalytic Domain)"/>
    <property type="match status" value="1"/>
</dbReference>
<evidence type="ECO:0000256" key="6">
    <source>
        <dbReference type="ARBA" id="ARBA00022723"/>
    </source>
</evidence>
<evidence type="ECO:0000256" key="8">
    <source>
        <dbReference type="ARBA" id="ARBA00022801"/>
    </source>
</evidence>
<dbReference type="GO" id="GO:0004222">
    <property type="term" value="F:metalloendopeptidase activity"/>
    <property type="evidence" value="ECO:0007669"/>
    <property type="project" value="InterPro"/>
</dbReference>
<dbReference type="PRINTS" id="PR00138">
    <property type="entry name" value="MATRIXIN"/>
</dbReference>
<keyword evidence="4" id="KW-0272">Extracellular matrix</keyword>
<feature type="region of interest" description="Disordered" evidence="16">
    <location>
        <begin position="273"/>
        <end position="369"/>
    </location>
</feature>
<feature type="binding site" evidence="14">
    <location>
        <position position="205"/>
    </location>
    <ligand>
        <name>Ca(2+)</name>
        <dbReference type="ChEBI" id="CHEBI:29108"/>
        <label>1</label>
    </ligand>
</feature>
<evidence type="ECO:0000256" key="3">
    <source>
        <dbReference type="ARBA" id="ARBA00022525"/>
    </source>
</evidence>
<feature type="binding site" evidence="14">
    <location>
        <position position="179"/>
    </location>
    <ligand>
        <name>Ca(2+)</name>
        <dbReference type="ChEBI" id="CHEBI:29108"/>
        <label>3</label>
    </ligand>
</feature>
<dbReference type="GO" id="GO:0005615">
    <property type="term" value="C:extracellular space"/>
    <property type="evidence" value="ECO:0007669"/>
    <property type="project" value="TreeGrafter"/>
</dbReference>
<comment type="cofactor">
    <cofactor evidence="14">
        <name>Ca(2+)</name>
        <dbReference type="ChEBI" id="CHEBI:29108"/>
    </cofactor>
    <text evidence="14">Can bind about 5 Ca(2+) ions per subunit.</text>
</comment>
<keyword evidence="10 14" id="KW-0106">Calcium</keyword>
<evidence type="ECO:0000256" key="12">
    <source>
        <dbReference type="ARBA" id="ARBA00023145"/>
    </source>
</evidence>
<feature type="binding site" evidence="14">
    <location>
        <position position="241"/>
    </location>
    <ligand>
        <name>Zn(2+)</name>
        <dbReference type="ChEBI" id="CHEBI:29105"/>
        <label>2</label>
        <note>catalytic</note>
    </ligand>
</feature>
<evidence type="ECO:0000313" key="19">
    <source>
        <dbReference type="EMBL" id="MXQ97844.1"/>
    </source>
</evidence>
<feature type="binding site" evidence="14">
    <location>
        <position position="172"/>
    </location>
    <ligand>
        <name>Zn(2+)</name>
        <dbReference type="ChEBI" id="CHEBI:29105"/>
        <label>1</label>
    </ligand>
</feature>
<comment type="caution">
    <text evidence="19">The sequence shown here is derived from an EMBL/GenBank/DDBJ whole genome shotgun (WGS) entry which is preliminary data.</text>
</comment>
<sequence length="369" mass="40010">MPRKCEETAMRLALLCAACLLPGSPALPLGPGPGGEGDPRWQLAQDYLKRFYSSDSKIKNANSLEVRLKRMEGFFHLPITGILSPRIIEIMEKPRCGVPDVAEFSLFPNHPKWTSKVVTYRIMSYTSDLPHITVNQLVAKAFKIWSEAIPLTFKRLRWGTADIMIGFARRAHGDPYPFDGPGATLAHAFAPGPGLGGDAHFDEDERWTDGIGIGVNFLYVATHELGHSLGLSHSSDPNAVMYPTYSKEDSKNFKLSQDDINGIQLLYGSVSQKNPMSVENSSDNQGGTADNDPKSPENSKDSQGGPPKQQNLQSAGNSNDNQGGSPNQNNPQSGGNSNGNNQGGSPNQNNGQSEEKPGGQKEGEFKKMV</sequence>
<feature type="compositionally biased region" description="Polar residues" evidence="16">
    <location>
        <begin position="273"/>
        <end position="288"/>
    </location>
</feature>
<feature type="compositionally biased region" description="Basic and acidic residues" evidence="16">
    <location>
        <begin position="353"/>
        <end position="369"/>
    </location>
</feature>
<feature type="compositionally biased region" description="Low complexity" evidence="16">
    <location>
        <begin position="316"/>
        <end position="352"/>
    </location>
</feature>
<dbReference type="InterPro" id="IPR021190">
    <property type="entry name" value="Pept_M10A"/>
</dbReference>
<comment type="cofactor">
    <cofactor evidence="14">
        <name>Zn(2+)</name>
        <dbReference type="ChEBI" id="CHEBI:29105"/>
    </cofactor>
    <text evidence="14">Binds 2 Zn(2+) ions per subunit.</text>
</comment>
<keyword evidence="5" id="KW-0645">Protease</keyword>
<reference evidence="19" key="1">
    <citation type="submission" date="2019-10" db="EMBL/GenBank/DDBJ databases">
        <title>The sequence and de novo assembly of the wild yak genome.</title>
        <authorList>
            <person name="Liu Y."/>
        </authorList>
    </citation>
    <scope>NUCLEOTIDE SEQUENCE [LARGE SCALE GENOMIC DNA]</scope>
    <source>
        <strain evidence="19">WY2019</strain>
    </source>
</reference>